<dbReference type="AlphaFoldDB" id="A0A3P7IQY6"/>
<dbReference type="OrthoDB" id="5840957at2759"/>
<keyword evidence="2" id="KW-1185">Reference proteome</keyword>
<accession>A0A3P7IQY6</accession>
<proteinExistence type="predicted"/>
<sequence>MAIGDARNVIEPLLANYVCTFNSGYFERMKGFYHKNAVMVEKDKSVLWGQKASLLQMTTECGETRMEVSNSKYDGVGDFLNVTTDFASLRR</sequence>
<gene>
    <name evidence="1" type="ORF">SVUK_LOCUS10588</name>
</gene>
<organism evidence="1 2">
    <name type="scientific">Strongylus vulgaris</name>
    <name type="common">Blood worm</name>
    <dbReference type="NCBI Taxonomy" id="40348"/>
    <lineage>
        <taxon>Eukaryota</taxon>
        <taxon>Metazoa</taxon>
        <taxon>Ecdysozoa</taxon>
        <taxon>Nematoda</taxon>
        <taxon>Chromadorea</taxon>
        <taxon>Rhabditida</taxon>
        <taxon>Rhabditina</taxon>
        <taxon>Rhabditomorpha</taxon>
        <taxon>Strongyloidea</taxon>
        <taxon>Strongylidae</taxon>
        <taxon>Strongylus</taxon>
    </lineage>
</organism>
<evidence type="ECO:0000313" key="1">
    <source>
        <dbReference type="EMBL" id="VDM75590.1"/>
    </source>
</evidence>
<dbReference type="Proteomes" id="UP000270094">
    <property type="component" value="Unassembled WGS sequence"/>
</dbReference>
<reference evidence="1 2" key="1">
    <citation type="submission" date="2018-11" db="EMBL/GenBank/DDBJ databases">
        <authorList>
            <consortium name="Pathogen Informatics"/>
        </authorList>
    </citation>
    <scope>NUCLEOTIDE SEQUENCE [LARGE SCALE GENOMIC DNA]</scope>
</reference>
<name>A0A3P7IQY6_STRVU</name>
<protein>
    <submittedName>
        <fullName evidence="1">Uncharacterized protein</fullName>
    </submittedName>
</protein>
<evidence type="ECO:0000313" key="2">
    <source>
        <dbReference type="Proteomes" id="UP000270094"/>
    </source>
</evidence>
<dbReference type="Gene3D" id="3.10.450.50">
    <property type="match status" value="1"/>
</dbReference>
<dbReference type="EMBL" id="UYYB01095544">
    <property type="protein sequence ID" value="VDM75590.1"/>
    <property type="molecule type" value="Genomic_DNA"/>
</dbReference>